<evidence type="ECO:0000313" key="6">
    <source>
        <dbReference type="Proteomes" id="UP001152320"/>
    </source>
</evidence>
<accession>A0A9Q0YNP1</accession>
<dbReference type="SUPFAM" id="SSF52058">
    <property type="entry name" value="L domain-like"/>
    <property type="match status" value="1"/>
</dbReference>
<dbReference type="InterPro" id="IPR032675">
    <property type="entry name" value="LRR_dom_sf"/>
</dbReference>
<evidence type="ECO:0000259" key="4">
    <source>
        <dbReference type="SMART" id="SM00013"/>
    </source>
</evidence>
<keyword evidence="3" id="KW-0677">Repeat</keyword>
<protein>
    <submittedName>
        <fullName evidence="5">Leucine-rich repeat-containing protein 4</fullName>
    </submittedName>
</protein>
<comment type="caution">
    <text evidence="5">The sequence shown here is derived from an EMBL/GenBank/DDBJ whole genome shotgun (WGS) entry which is preliminary data.</text>
</comment>
<dbReference type="InterPro" id="IPR000372">
    <property type="entry name" value="LRRNT"/>
</dbReference>
<dbReference type="PANTHER" id="PTHR24369:SF210">
    <property type="entry name" value="CHAOPTIN-RELATED"/>
    <property type="match status" value="1"/>
</dbReference>
<proteinExistence type="predicted"/>
<evidence type="ECO:0000313" key="5">
    <source>
        <dbReference type="EMBL" id="KAJ8023562.1"/>
    </source>
</evidence>
<dbReference type="InterPro" id="IPR050541">
    <property type="entry name" value="LRR_TM_domain-containing"/>
</dbReference>
<organism evidence="5 6">
    <name type="scientific">Holothuria leucospilota</name>
    <name type="common">Black long sea cucumber</name>
    <name type="synonym">Mertensiothuria leucospilota</name>
    <dbReference type="NCBI Taxonomy" id="206669"/>
    <lineage>
        <taxon>Eukaryota</taxon>
        <taxon>Metazoa</taxon>
        <taxon>Echinodermata</taxon>
        <taxon>Eleutherozoa</taxon>
        <taxon>Echinozoa</taxon>
        <taxon>Holothuroidea</taxon>
        <taxon>Aspidochirotacea</taxon>
        <taxon>Aspidochirotida</taxon>
        <taxon>Holothuriidae</taxon>
        <taxon>Holothuria</taxon>
    </lineage>
</organism>
<dbReference type="Gene3D" id="3.80.10.10">
    <property type="entry name" value="Ribonuclease Inhibitor"/>
    <property type="match status" value="1"/>
</dbReference>
<dbReference type="PANTHER" id="PTHR24369">
    <property type="entry name" value="ANTIGEN BSP, PUTATIVE-RELATED"/>
    <property type="match status" value="1"/>
</dbReference>
<keyword evidence="6" id="KW-1185">Reference proteome</keyword>
<evidence type="ECO:0000256" key="3">
    <source>
        <dbReference type="ARBA" id="ARBA00022737"/>
    </source>
</evidence>
<sequence>MEIVPVTTKRYFGLKVCERLLLNKGGMKMLFFSAEVFFFLNLAFGNNRNDEACRKCSCFTYYHGYSVNCSNRWLHSVPDGIPPNVTKLNLSRNYLSALSEDLFMRLRNLVVLDLSVNSITNISKGCFAYNVRLKKLDISENQLTDLPSGLLFNNHDLKTILFKKNSLRNIPETIFANIPNLTHVDISHDNCLQELPPGLLFNNHYLITM</sequence>
<dbReference type="Proteomes" id="UP001152320">
    <property type="component" value="Chromosome 19"/>
</dbReference>
<keyword evidence="2" id="KW-0732">Signal</keyword>
<feature type="domain" description="LRRNT" evidence="4">
    <location>
        <begin position="52"/>
        <end position="87"/>
    </location>
</feature>
<dbReference type="PROSITE" id="PS51450">
    <property type="entry name" value="LRR"/>
    <property type="match status" value="2"/>
</dbReference>
<dbReference type="InterPro" id="IPR001611">
    <property type="entry name" value="Leu-rich_rpt"/>
</dbReference>
<dbReference type="SMART" id="SM00369">
    <property type="entry name" value="LRR_TYP"/>
    <property type="match status" value="4"/>
</dbReference>
<dbReference type="SMART" id="SM00013">
    <property type="entry name" value="LRRNT"/>
    <property type="match status" value="1"/>
</dbReference>
<dbReference type="GO" id="GO:0005886">
    <property type="term" value="C:plasma membrane"/>
    <property type="evidence" value="ECO:0007669"/>
    <property type="project" value="TreeGrafter"/>
</dbReference>
<evidence type="ECO:0000256" key="2">
    <source>
        <dbReference type="ARBA" id="ARBA00022729"/>
    </source>
</evidence>
<gene>
    <name evidence="5" type="ORF">HOLleu_36035</name>
</gene>
<dbReference type="Pfam" id="PF13855">
    <property type="entry name" value="LRR_8"/>
    <property type="match status" value="1"/>
</dbReference>
<name>A0A9Q0YNP1_HOLLE</name>
<keyword evidence="1" id="KW-0433">Leucine-rich repeat</keyword>
<evidence type="ECO:0000256" key="1">
    <source>
        <dbReference type="ARBA" id="ARBA00022614"/>
    </source>
</evidence>
<reference evidence="5" key="1">
    <citation type="submission" date="2021-10" db="EMBL/GenBank/DDBJ databases">
        <title>Tropical sea cucumber genome reveals ecological adaptation and Cuvierian tubules defense mechanism.</title>
        <authorList>
            <person name="Chen T."/>
        </authorList>
    </citation>
    <scope>NUCLEOTIDE SEQUENCE</scope>
    <source>
        <strain evidence="5">Nanhai2018</strain>
        <tissue evidence="5">Muscle</tissue>
    </source>
</reference>
<dbReference type="EMBL" id="JAIZAY010000019">
    <property type="protein sequence ID" value="KAJ8023562.1"/>
    <property type="molecule type" value="Genomic_DNA"/>
</dbReference>
<dbReference type="AlphaFoldDB" id="A0A9Q0YNP1"/>
<dbReference type="OrthoDB" id="283575at2759"/>
<dbReference type="InterPro" id="IPR003591">
    <property type="entry name" value="Leu-rich_rpt_typical-subtyp"/>
</dbReference>